<feature type="domain" description="ABC transmembrane type-1" evidence="11">
    <location>
        <begin position="1"/>
        <end position="232"/>
    </location>
</feature>
<proteinExistence type="predicted"/>
<feature type="transmembrane region" description="Helical" evidence="9">
    <location>
        <begin position="209"/>
        <end position="230"/>
    </location>
</feature>
<evidence type="ECO:0000256" key="7">
    <source>
        <dbReference type="ARBA" id="ARBA00022989"/>
    </source>
</evidence>
<dbReference type="SMART" id="SM00382">
    <property type="entry name" value="AAA"/>
    <property type="match status" value="1"/>
</dbReference>
<comment type="caution">
    <text evidence="12">The sequence shown here is derived from an EMBL/GenBank/DDBJ whole genome shotgun (WGS) entry which is preliminary data.</text>
</comment>
<dbReference type="GO" id="GO:0140359">
    <property type="term" value="F:ABC-type transporter activity"/>
    <property type="evidence" value="ECO:0007669"/>
    <property type="project" value="InterPro"/>
</dbReference>
<feature type="transmembrane region" description="Helical" evidence="9">
    <location>
        <begin position="89"/>
        <end position="108"/>
    </location>
</feature>
<keyword evidence="7 9" id="KW-1133">Transmembrane helix</keyword>
<dbReference type="SUPFAM" id="SSF52540">
    <property type="entry name" value="P-loop containing nucleoside triphosphate hydrolases"/>
    <property type="match status" value="1"/>
</dbReference>
<evidence type="ECO:0000256" key="8">
    <source>
        <dbReference type="ARBA" id="ARBA00023136"/>
    </source>
</evidence>
<dbReference type="Gene3D" id="1.20.1560.10">
    <property type="entry name" value="ABC transporter type 1, transmembrane domain"/>
    <property type="match status" value="1"/>
</dbReference>
<dbReference type="InterPro" id="IPR027417">
    <property type="entry name" value="P-loop_NTPase"/>
</dbReference>
<dbReference type="InterPro" id="IPR036640">
    <property type="entry name" value="ABC1_TM_sf"/>
</dbReference>
<evidence type="ECO:0000259" key="11">
    <source>
        <dbReference type="PROSITE" id="PS50929"/>
    </source>
</evidence>
<feature type="transmembrane region" description="Helical" evidence="9">
    <location>
        <begin position="59"/>
        <end position="83"/>
    </location>
</feature>
<dbReference type="GO" id="GO:0016887">
    <property type="term" value="F:ATP hydrolysis activity"/>
    <property type="evidence" value="ECO:0007669"/>
    <property type="project" value="InterPro"/>
</dbReference>
<sequence>AFFRFWWRFFVIGASRIVERDLREDFYRHLIEMDPPFFMKKKIGDLMAHATNDVDAIRMALGIGMIASVDAVFLSIASLTMMVKIRWQLTLYALIPTPPLTFITYYLGKKVHHYFEKQQEGFSLLTEKVREFITGIRIIKGYNQEKGAVNSFQKTNIEYYSRVIKLMRFMSMFDPSLWLFASMSMGMVLWFGSYDVITGRITLGDFVAFFNYLDLMIWPMIAFGWVVNIFQRGSASFKRVERIMKEKPVIPKEGRKDGLKGNIVLKNLTFSYNGSPALKDINMEFLQGKQTAIVGLTGSGKSTLVNLILKFYPSKGIYIDGIPLEEIHPDAVRNLIGIVPQETFLFSETIRENIGFGIEEPDMEKIEWAARMAKIHDEIMELPDGYDTLLGEKGVNLSGGQRQRIAIARAILKNPPVLILDDALSSVDSHTEKAILENLKDYFRERNTIIISHRISAIKESDWIYVMDNGEIVEQGKHEDLLRKEGLYYLLYQRQKLEEALGGE</sequence>
<evidence type="ECO:0000256" key="2">
    <source>
        <dbReference type="ARBA" id="ARBA00022448"/>
    </source>
</evidence>
<feature type="transmembrane region" description="Helical" evidence="9">
    <location>
        <begin position="177"/>
        <end position="197"/>
    </location>
</feature>
<keyword evidence="3" id="KW-1003">Cell membrane</keyword>
<keyword evidence="6 12" id="KW-0067">ATP-binding</keyword>
<dbReference type="GO" id="GO:0005886">
    <property type="term" value="C:plasma membrane"/>
    <property type="evidence" value="ECO:0007669"/>
    <property type="project" value="UniProtKB-SubCell"/>
</dbReference>
<gene>
    <name evidence="12" type="ORF">ENF18_02890</name>
</gene>
<feature type="non-terminal residue" evidence="12">
    <location>
        <position position="1"/>
    </location>
</feature>
<dbReference type="FunFam" id="3.40.50.300:FF:000221">
    <property type="entry name" value="Multidrug ABC transporter ATP-binding protein"/>
    <property type="match status" value="1"/>
</dbReference>
<dbReference type="Pfam" id="PF00664">
    <property type="entry name" value="ABC_membrane"/>
    <property type="match status" value="1"/>
</dbReference>
<organism evidence="12">
    <name type="scientific">candidate division WOR-3 bacterium</name>
    <dbReference type="NCBI Taxonomy" id="2052148"/>
    <lineage>
        <taxon>Bacteria</taxon>
        <taxon>Bacteria division WOR-3</taxon>
    </lineage>
</organism>
<dbReference type="InterPro" id="IPR017871">
    <property type="entry name" value="ABC_transporter-like_CS"/>
</dbReference>
<dbReference type="PANTHER" id="PTHR24221:SF300">
    <property type="entry name" value="MULTIDRUG RESISTANCE-LIKE ATP-BINDING PROTEIN MDLA"/>
    <property type="match status" value="1"/>
</dbReference>
<dbReference type="AlphaFoldDB" id="A0A7C0ZKH8"/>
<dbReference type="Gene3D" id="3.40.50.300">
    <property type="entry name" value="P-loop containing nucleotide triphosphate hydrolases"/>
    <property type="match status" value="1"/>
</dbReference>
<dbReference type="PROSITE" id="PS50893">
    <property type="entry name" value="ABC_TRANSPORTER_2"/>
    <property type="match status" value="1"/>
</dbReference>
<evidence type="ECO:0000256" key="9">
    <source>
        <dbReference type="SAM" id="Phobius"/>
    </source>
</evidence>
<dbReference type="PROSITE" id="PS00211">
    <property type="entry name" value="ABC_TRANSPORTER_1"/>
    <property type="match status" value="1"/>
</dbReference>
<dbReference type="GO" id="GO:0005524">
    <property type="term" value="F:ATP binding"/>
    <property type="evidence" value="ECO:0007669"/>
    <property type="project" value="UniProtKB-KW"/>
</dbReference>
<dbReference type="Pfam" id="PF00005">
    <property type="entry name" value="ABC_tran"/>
    <property type="match status" value="1"/>
</dbReference>
<protein>
    <submittedName>
        <fullName evidence="12">ABC transporter ATP-binding protein</fullName>
    </submittedName>
</protein>
<dbReference type="Proteomes" id="UP000885847">
    <property type="component" value="Unassembled WGS sequence"/>
</dbReference>
<dbReference type="EMBL" id="DQWE01000135">
    <property type="protein sequence ID" value="HDI82724.1"/>
    <property type="molecule type" value="Genomic_DNA"/>
</dbReference>
<dbReference type="InterPro" id="IPR039421">
    <property type="entry name" value="Type_1_exporter"/>
</dbReference>
<reference evidence="12" key="1">
    <citation type="journal article" date="2020" name="mSystems">
        <title>Genome- and Community-Level Interaction Insights into Carbon Utilization and Element Cycling Functions of Hydrothermarchaeota in Hydrothermal Sediment.</title>
        <authorList>
            <person name="Zhou Z."/>
            <person name="Liu Y."/>
            <person name="Xu W."/>
            <person name="Pan J."/>
            <person name="Luo Z.H."/>
            <person name="Li M."/>
        </authorList>
    </citation>
    <scope>NUCLEOTIDE SEQUENCE [LARGE SCALE GENOMIC DNA]</scope>
    <source>
        <strain evidence="12">HyVt-102</strain>
    </source>
</reference>
<evidence type="ECO:0000256" key="1">
    <source>
        <dbReference type="ARBA" id="ARBA00004651"/>
    </source>
</evidence>
<dbReference type="InterPro" id="IPR003439">
    <property type="entry name" value="ABC_transporter-like_ATP-bd"/>
</dbReference>
<accession>A0A7C0ZKH8</accession>
<dbReference type="InterPro" id="IPR011527">
    <property type="entry name" value="ABC1_TM_dom"/>
</dbReference>
<evidence type="ECO:0000256" key="3">
    <source>
        <dbReference type="ARBA" id="ARBA00022475"/>
    </source>
</evidence>
<name>A0A7C0ZKH8_UNCW3</name>
<keyword evidence="2" id="KW-0813">Transport</keyword>
<evidence type="ECO:0000256" key="5">
    <source>
        <dbReference type="ARBA" id="ARBA00022741"/>
    </source>
</evidence>
<evidence type="ECO:0000256" key="4">
    <source>
        <dbReference type="ARBA" id="ARBA00022692"/>
    </source>
</evidence>
<feature type="domain" description="ABC transporter" evidence="10">
    <location>
        <begin position="263"/>
        <end position="494"/>
    </location>
</feature>
<dbReference type="InterPro" id="IPR003593">
    <property type="entry name" value="AAA+_ATPase"/>
</dbReference>
<comment type="subcellular location">
    <subcellularLocation>
        <location evidence="1">Cell membrane</location>
        <topology evidence="1">Multi-pass membrane protein</topology>
    </subcellularLocation>
</comment>
<keyword evidence="5" id="KW-0547">Nucleotide-binding</keyword>
<dbReference type="PANTHER" id="PTHR24221">
    <property type="entry name" value="ATP-BINDING CASSETTE SUB-FAMILY B"/>
    <property type="match status" value="1"/>
</dbReference>
<evidence type="ECO:0000256" key="6">
    <source>
        <dbReference type="ARBA" id="ARBA00022840"/>
    </source>
</evidence>
<keyword evidence="8 9" id="KW-0472">Membrane</keyword>
<dbReference type="CDD" id="cd18541">
    <property type="entry name" value="ABC_6TM_TmrB_like"/>
    <property type="match status" value="1"/>
</dbReference>
<evidence type="ECO:0000259" key="10">
    <source>
        <dbReference type="PROSITE" id="PS50893"/>
    </source>
</evidence>
<evidence type="ECO:0000313" key="12">
    <source>
        <dbReference type="EMBL" id="HDI82724.1"/>
    </source>
</evidence>
<keyword evidence="4 9" id="KW-0812">Transmembrane</keyword>
<dbReference type="PROSITE" id="PS50929">
    <property type="entry name" value="ABC_TM1F"/>
    <property type="match status" value="1"/>
</dbReference>
<dbReference type="SUPFAM" id="SSF90123">
    <property type="entry name" value="ABC transporter transmembrane region"/>
    <property type="match status" value="1"/>
</dbReference>